<feature type="domain" description="TrwC relaxase" evidence="2">
    <location>
        <begin position="15"/>
        <end position="278"/>
    </location>
</feature>
<dbReference type="NCBIfam" id="NF041492">
    <property type="entry name" value="MobF"/>
    <property type="match status" value="1"/>
</dbReference>
<dbReference type="EMBL" id="CP098502">
    <property type="protein sequence ID" value="UTI66763.1"/>
    <property type="molecule type" value="Genomic_DNA"/>
</dbReference>
<evidence type="ECO:0000313" key="3">
    <source>
        <dbReference type="EMBL" id="UTI66763.1"/>
    </source>
</evidence>
<protein>
    <submittedName>
        <fullName evidence="3">Relaxase domain-containing protein</fullName>
    </submittedName>
</protein>
<dbReference type="InterPro" id="IPR014059">
    <property type="entry name" value="TraI/TrwC_relax"/>
</dbReference>
<sequence length="397" mass="43513">MLSIGKVGGGDADPTYYTRSVAQGREDYYTGQGEAKGTWTGKGAHDRGLDGEVDEEDFITALTPPAGSKRKLLGFDLTFSAPKSVSVLFAVSDVEVAELVREAHDAAVEEALGYIERHAAWTRRDVDGHRHVQGDALTIATFRHRSSRAGDPQLHTHSVIVNEVTAEGRATALDGRALYAHGRTAGFLYQAALRHHITATVGVEWEPVHNGVAEIKGIDEDVRRVFSRRSEEVRAHMAKHGGRSAKSAQIAVLETRRAKEYDVPIGHLRDDWEARAAEAGFGRDELAAVLNARAAGRPVAPDLAAVAEELSSPHGVTRQMSTFDRRDVLREWAAAHREGAPVNRLETLADRWVASPQTTVRLDDGQRRRHLGGPRYSTPEMLDRGWRGRAQGLPSTR</sequence>
<dbReference type="Proteomes" id="UP001056035">
    <property type="component" value="Chromosome"/>
</dbReference>
<dbReference type="InterPro" id="IPR014862">
    <property type="entry name" value="TrwC"/>
</dbReference>
<keyword evidence="4" id="KW-1185">Reference proteome</keyword>
<dbReference type="Pfam" id="PF08751">
    <property type="entry name" value="TrwC"/>
    <property type="match status" value="1"/>
</dbReference>
<evidence type="ECO:0000259" key="2">
    <source>
        <dbReference type="Pfam" id="PF08751"/>
    </source>
</evidence>
<dbReference type="SUPFAM" id="SSF55464">
    <property type="entry name" value="Origin of replication-binding domain, RBD-like"/>
    <property type="match status" value="1"/>
</dbReference>
<dbReference type="NCBIfam" id="TIGR02686">
    <property type="entry name" value="relax_trwC"/>
    <property type="match status" value="1"/>
</dbReference>
<reference evidence="3 4" key="1">
    <citation type="submission" date="2022-06" db="EMBL/GenBank/DDBJ databases">
        <title>Paraconexibacter antarcticus.</title>
        <authorList>
            <person name="Kim C.S."/>
        </authorList>
    </citation>
    <scope>NUCLEOTIDE SEQUENCE [LARGE SCALE GENOMIC DNA]</scope>
    <source>
        <strain evidence="3 4">02-257</strain>
    </source>
</reference>
<evidence type="ECO:0000313" key="4">
    <source>
        <dbReference type="Proteomes" id="UP001056035"/>
    </source>
</evidence>
<gene>
    <name evidence="3" type="ORF">NBH00_11265</name>
</gene>
<proteinExistence type="predicted"/>
<evidence type="ECO:0000256" key="1">
    <source>
        <dbReference type="SAM" id="MobiDB-lite"/>
    </source>
</evidence>
<accession>A0ABY5DZJ3</accession>
<name>A0ABY5DZJ3_9ACTN</name>
<feature type="region of interest" description="Disordered" evidence="1">
    <location>
        <begin position="359"/>
        <end position="397"/>
    </location>
</feature>
<dbReference type="RefSeq" id="WP_254573426.1">
    <property type="nucleotide sequence ID" value="NZ_CP098502.1"/>
</dbReference>
<organism evidence="3 4">
    <name type="scientific">Paraconexibacter antarcticus</name>
    <dbReference type="NCBI Taxonomy" id="2949664"/>
    <lineage>
        <taxon>Bacteria</taxon>
        <taxon>Bacillati</taxon>
        <taxon>Actinomycetota</taxon>
        <taxon>Thermoleophilia</taxon>
        <taxon>Solirubrobacterales</taxon>
        <taxon>Paraconexibacteraceae</taxon>
        <taxon>Paraconexibacter</taxon>
    </lineage>
</organism>